<dbReference type="CDD" id="cd07990">
    <property type="entry name" value="LPLAT_LCLAT1-like"/>
    <property type="match status" value="1"/>
</dbReference>
<feature type="compositionally biased region" description="Basic and acidic residues" evidence="4">
    <location>
        <begin position="993"/>
        <end position="1005"/>
    </location>
</feature>
<keyword evidence="2" id="KW-0808">Transferase</keyword>
<organism evidence="6 7">
    <name type="scientific">Hortaea werneckii</name>
    <name type="common">Black yeast</name>
    <name type="synonym">Cladosporium werneckii</name>
    <dbReference type="NCBI Taxonomy" id="91943"/>
    <lineage>
        <taxon>Eukaryota</taxon>
        <taxon>Fungi</taxon>
        <taxon>Dikarya</taxon>
        <taxon>Ascomycota</taxon>
        <taxon>Pezizomycotina</taxon>
        <taxon>Dothideomycetes</taxon>
        <taxon>Dothideomycetidae</taxon>
        <taxon>Mycosphaerellales</taxon>
        <taxon>Teratosphaeriaceae</taxon>
        <taxon>Hortaea</taxon>
    </lineage>
</organism>
<dbReference type="SUPFAM" id="SSF69593">
    <property type="entry name" value="Glycerol-3-phosphate (1)-acyltransferase"/>
    <property type="match status" value="1"/>
</dbReference>
<proteinExistence type="inferred from homology"/>
<dbReference type="PANTHER" id="PTHR10983">
    <property type="entry name" value="1-ACYLGLYCEROL-3-PHOSPHATE ACYLTRANSFERASE-RELATED"/>
    <property type="match status" value="1"/>
</dbReference>
<dbReference type="InterPro" id="IPR002123">
    <property type="entry name" value="Plipid/glycerol_acylTrfase"/>
</dbReference>
<dbReference type="SMART" id="SM00563">
    <property type="entry name" value="PlsC"/>
    <property type="match status" value="1"/>
</dbReference>
<dbReference type="GO" id="GO:0005783">
    <property type="term" value="C:endoplasmic reticulum"/>
    <property type="evidence" value="ECO:0007669"/>
    <property type="project" value="TreeGrafter"/>
</dbReference>
<feature type="compositionally biased region" description="Low complexity" evidence="4">
    <location>
        <begin position="681"/>
        <end position="690"/>
    </location>
</feature>
<protein>
    <recommendedName>
        <fullName evidence="5">Phospholipid/glycerol acyltransferase domain-containing protein</fullName>
    </recommendedName>
</protein>
<dbReference type="AlphaFoldDB" id="A0A3M6YJT4"/>
<evidence type="ECO:0000313" key="6">
    <source>
        <dbReference type="EMBL" id="RMY03137.1"/>
    </source>
</evidence>
<feature type="compositionally biased region" description="Polar residues" evidence="4">
    <location>
        <begin position="820"/>
        <end position="859"/>
    </location>
</feature>
<reference evidence="6 7" key="1">
    <citation type="journal article" date="2018" name="BMC Genomics">
        <title>Genomic evidence for intraspecific hybridization in a clonal and extremely halotolerant yeast.</title>
        <authorList>
            <person name="Gostincar C."/>
            <person name="Stajich J.E."/>
            <person name="Zupancic J."/>
            <person name="Zalar P."/>
            <person name="Gunde-Cimerman N."/>
        </authorList>
    </citation>
    <scope>NUCLEOTIDE SEQUENCE [LARGE SCALE GENOMIC DNA]</scope>
    <source>
        <strain evidence="6 7">EXF-6654</strain>
    </source>
</reference>
<sequence length="1011" mass="107839">MVLQNALWIKSTKQDTELPGDLHNAAALDEGDASRSDVTSQIFGVSAGKQLQHLNSIGNTEIRPSRLMRLCGVGKTGAETRSNIGGGGLNLSKPGENNPNPIQHGGMGQAERAFSAASTFLSGLLAISASQFIGAPLKLVDPKFYDGYMAWTKESFAVLMTTITQWWSPTVIRVGGDESMKGQLYVMDDGTLKCNFPHRLVLMANHQLYTDWMYLWWIAYTNKMHGRIYIILKESLKKLPIFGWGAQFYNFIFLSRKWETDRYRFKRALNHLKNPQDPMWLLIFPEGTNLSAVTREKSKAWSNKTGIQDMKHQLLPRTTGLQFCLQELKQTTNWLYDCTIAYEGVPKGMYGQDIFTLRSSFFEGRPPKSVNMYWRRFRISEIPVDNDQAFARWLNNRWREKDYILEYFYKYSHFPAMDAITALAAAEGKKEPKHAKMITSEVRGGGWDEFLSIFGPITSAAGALGQVDLTDPVNFDKLMAKVAETQQLNLMNLGKAPIAATSQEAIRNALQAANAQKALPRSVIDALMKDTPTTQQGMQQALQKAGNTEFAEKAAQAPAAKASISTPTQQVAAKATSQIQQNMSTPRVPARKAASVSSMPVGAEASNHRTKSKSSQSPLASARKAMPLANPEAMVTRPLTTMAMQTATSTARNALAQRTKEKGTALPGQGAKATQQQANGTPKATTTPAKRANVGQKPATQSVPLTAANLNTAAKQQQQKTTGSRPLGTQKYVNGKKYKYRSPFSMAFIVDYAKDWALDKASGYLKTGIQAGGTLAGNAVGGVGSTIENGGRSFGEGSVGNWVNGYGDSVKNAFAADGPASTTQKKSPANTANGKKPQSATKALPSTANAQKTLPSSGAQKALPAAGGASKGIQKTGGQAAGGASKGISAVGGQATGGVSKGLSTAGNTAKSVSGTSTGGKSSPAPSNVAKANPQNIKAPKPSPSQAGKVTISAESRPKLGAKGVKPPDKTATTPKPASAGPSAPKSASNRSPDGKVRISPESRPKAVKAG</sequence>
<evidence type="ECO:0000256" key="3">
    <source>
        <dbReference type="ARBA" id="ARBA00023315"/>
    </source>
</evidence>
<feature type="compositionally biased region" description="Low complexity" evidence="4">
    <location>
        <begin position="909"/>
        <end position="927"/>
    </location>
</feature>
<dbReference type="PANTHER" id="PTHR10983:SF16">
    <property type="entry name" value="LYSOCARDIOLIPIN ACYLTRANSFERASE 1"/>
    <property type="match status" value="1"/>
</dbReference>
<dbReference type="GO" id="GO:0016746">
    <property type="term" value="F:acyltransferase activity"/>
    <property type="evidence" value="ECO:0007669"/>
    <property type="project" value="UniProtKB-KW"/>
</dbReference>
<evidence type="ECO:0000256" key="1">
    <source>
        <dbReference type="ARBA" id="ARBA00008655"/>
    </source>
</evidence>
<feature type="region of interest" description="Disordered" evidence="4">
    <location>
        <begin position="902"/>
        <end position="1011"/>
    </location>
</feature>
<evidence type="ECO:0000259" key="5">
    <source>
        <dbReference type="SMART" id="SM00563"/>
    </source>
</evidence>
<comment type="similarity">
    <text evidence="1">Belongs to the 1-acyl-sn-glycerol-3-phosphate acyltransferase family.</text>
</comment>
<dbReference type="GO" id="GO:0036149">
    <property type="term" value="P:phosphatidylinositol acyl-chain remodeling"/>
    <property type="evidence" value="ECO:0007669"/>
    <property type="project" value="TreeGrafter"/>
</dbReference>
<feature type="domain" description="Phospholipid/glycerol acyltransferase" evidence="5">
    <location>
        <begin position="200"/>
        <end position="322"/>
    </location>
</feature>
<feature type="region of interest" description="Disordered" evidence="4">
    <location>
        <begin position="658"/>
        <end position="703"/>
    </location>
</feature>
<feature type="region of interest" description="Disordered" evidence="4">
    <location>
        <begin position="817"/>
        <end position="885"/>
    </location>
</feature>
<evidence type="ECO:0000256" key="4">
    <source>
        <dbReference type="SAM" id="MobiDB-lite"/>
    </source>
</evidence>
<gene>
    <name evidence="6" type="ORF">D0868_07610</name>
</gene>
<dbReference type="EMBL" id="QWIK01000634">
    <property type="protein sequence ID" value="RMY03137.1"/>
    <property type="molecule type" value="Genomic_DNA"/>
</dbReference>
<accession>A0A3M6YJT4</accession>
<dbReference type="Pfam" id="PF01553">
    <property type="entry name" value="Acyltransferase"/>
    <property type="match status" value="1"/>
</dbReference>
<feature type="compositionally biased region" description="Low complexity" evidence="4">
    <location>
        <begin position="970"/>
        <end position="989"/>
    </location>
</feature>
<feature type="region of interest" description="Disordered" evidence="4">
    <location>
        <begin position="574"/>
        <end position="629"/>
    </location>
</feature>
<comment type="caution">
    <text evidence="6">The sequence shown here is derived from an EMBL/GenBank/DDBJ whole genome shotgun (WGS) entry which is preliminary data.</text>
</comment>
<evidence type="ECO:0000313" key="7">
    <source>
        <dbReference type="Proteomes" id="UP000282582"/>
    </source>
</evidence>
<evidence type="ECO:0000256" key="2">
    <source>
        <dbReference type="ARBA" id="ARBA00022679"/>
    </source>
</evidence>
<dbReference type="Pfam" id="PF16076">
    <property type="entry name" value="Acyltransf_C"/>
    <property type="match status" value="1"/>
</dbReference>
<feature type="compositionally biased region" description="Polar residues" evidence="4">
    <location>
        <begin position="574"/>
        <end position="585"/>
    </location>
</feature>
<dbReference type="InterPro" id="IPR032098">
    <property type="entry name" value="Acyltransf_C"/>
</dbReference>
<keyword evidence="3" id="KW-0012">Acyltransferase</keyword>
<dbReference type="Proteomes" id="UP000282582">
    <property type="component" value="Unassembled WGS sequence"/>
</dbReference>
<name>A0A3M6YJT4_HORWE</name>